<evidence type="ECO:0000256" key="4">
    <source>
        <dbReference type="ARBA" id="ARBA00023163"/>
    </source>
</evidence>
<dbReference type="EMBL" id="JAXCLA010000010">
    <property type="protein sequence ID" value="MDY0748259.1"/>
    <property type="molecule type" value="Genomic_DNA"/>
</dbReference>
<protein>
    <submittedName>
        <fullName evidence="6">LysR family transcriptional regulator</fullName>
    </submittedName>
</protein>
<dbReference type="PANTHER" id="PTHR30537">
    <property type="entry name" value="HTH-TYPE TRANSCRIPTIONAL REGULATOR"/>
    <property type="match status" value="1"/>
</dbReference>
<keyword evidence="3" id="KW-0238">DNA-binding</keyword>
<gene>
    <name evidence="6" type="ORF">SNE35_27425</name>
</gene>
<reference evidence="6 7" key="1">
    <citation type="submission" date="2023-11" db="EMBL/GenBank/DDBJ databases">
        <title>Paucibacter sp. nov., isolated from fresh soil in Korea.</title>
        <authorList>
            <person name="Le N.T.T."/>
        </authorList>
    </citation>
    <scope>NUCLEOTIDE SEQUENCE [LARGE SCALE GENOMIC DNA]</scope>
    <source>
        <strain evidence="6 7">R3-3</strain>
    </source>
</reference>
<keyword evidence="2" id="KW-0805">Transcription regulation</keyword>
<dbReference type="PROSITE" id="PS50931">
    <property type="entry name" value="HTH_LYSR"/>
    <property type="match status" value="1"/>
</dbReference>
<evidence type="ECO:0000256" key="2">
    <source>
        <dbReference type="ARBA" id="ARBA00023015"/>
    </source>
</evidence>
<feature type="domain" description="HTH lysR-type" evidence="5">
    <location>
        <begin position="1"/>
        <end position="61"/>
    </location>
</feature>
<dbReference type="InterPro" id="IPR036388">
    <property type="entry name" value="WH-like_DNA-bd_sf"/>
</dbReference>
<accession>A0ABU5DSH9</accession>
<dbReference type="SUPFAM" id="SSF46785">
    <property type="entry name" value="Winged helix' DNA-binding domain"/>
    <property type="match status" value="1"/>
</dbReference>
<keyword evidence="4" id="KW-0804">Transcription</keyword>
<dbReference type="RefSeq" id="WP_320426231.1">
    <property type="nucleotide sequence ID" value="NZ_JAXCLA010000010.1"/>
</dbReference>
<evidence type="ECO:0000313" key="6">
    <source>
        <dbReference type="EMBL" id="MDY0748259.1"/>
    </source>
</evidence>
<sequence>MPISDIRAIDMFTKAVELGSIRRAAAAQGVSPQAASKALAGLEKQLGVRLLHRTTRSIALTFEGQQFLEGVRPALATLERAIDRVRTAKDEIAGPLRIVAPRYAFKPMIWPLVDEFCRRHPQVEPHLNLNDRVGDWVLDRADLGFRIGSSPEDGVAARRLCAMQLIVCAAPAYIAAHGAPDSIEQLASHRCSVLRHSATGRVLPWLLKNEGELVSLDLPPTVSSNDADVEVEAVLAGHAIGLLSALSAAPLIRSGRLVPLLTKHVADHMSVYVYYGSRAAQPSRVRSFIDLAIERLGHSSEYVLDAGELAAAETQGRKKPRTPSRRG</sequence>
<dbReference type="Gene3D" id="1.10.10.10">
    <property type="entry name" value="Winged helix-like DNA-binding domain superfamily/Winged helix DNA-binding domain"/>
    <property type="match status" value="1"/>
</dbReference>
<evidence type="ECO:0000256" key="1">
    <source>
        <dbReference type="ARBA" id="ARBA00009437"/>
    </source>
</evidence>
<evidence type="ECO:0000259" key="5">
    <source>
        <dbReference type="PROSITE" id="PS50931"/>
    </source>
</evidence>
<keyword evidence="7" id="KW-1185">Reference proteome</keyword>
<dbReference type="PANTHER" id="PTHR30537:SF35">
    <property type="entry name" value="TRANSCRIPTIONAL REGULATORY PROTEIN"/>
    <property type="match status" value="1"/>
</dbReference>
<dbReference type="CDD" id="cd08422">
    <property type="entry name" value="PBP2_CrgA_like"/>
    <property type="match status" value="1"/>
</dbReference>
<proteinExistence type="inferred from homology"/>
<organism evidence="6 7">
    <name type="scientific">Roseateles agri</name>
    <dbReference type="NCBI Taxonomy" id="3098619"/>
    <lineage>
        <taxon>Bacteria</taxon>
        <taxon>Pseudomonadati</taxon>
        <taxon>Pseudomonadota</taxon>
        <taxon>Betaproteobacteria</taxon>
        <taxon>Burkholderiales</taxon>
        <taxon>Sphaerotilaceae</taxon>
        <taxon>Roseateles</taxon>
    </lineage>
</organism>
<dbReference type="Proteomes" id="UP001285263">
    <property type="component" value="Unassembled WGS sequence"/>
</dbReference>
<dbReference type="InterPro" id="IPR000847">
    <property type="entry name" value="LysR_HTH_N"/>
</dbReference>
<dbReference type="Pfam" id="PF03466">
    <property type="entry name" value="LysR_substrate"/>
    <property type="match status" value="1"/>
</dbReference>
<dbReference type="Pfam" id="PF00126">
    <property type="entry name" value="HTH_1"/>
    <property type="match status" value="1"/>
</dbReference>
<dbReference type="InterPro" id="IPR005119">
    <property type="entry name" value="LysR_subst-bd"/>
</dbReference>
<evidence type="ECO:0000313" key="7">
    <source>
        <dbReference type="Proteomes" id="UP001285263"/>
    </source>
</evidence>
<comment type="similarity">
    <text evidence="1">Belongs to the LysR transcriptional regulatory family.</text>
</comment>
<dbReference type="InterPro" id="IPR058163">
    <property type="entry name" value="LysR-type_TF_proteobact-type"/>
</dbReference>
<evidence type="ECO:0000256" key="3">
    <source>
        <dbReference type="ARBA" id="ARBA00023125"/>
    </source>
</evidence>
<comment type="caution">
    <text evidence="6">The sequence shown here is derived from an EMBL/GenBank/DDBJ whole genome shotgun (WGS) entry which is preliminary data.</text>
</comment>
<name>A0ABU5DSH9_9BURK</name>
<dbReference type="Gene3D" id="3.40.190.290">
    <property type="match status" value="1"/>
</dbReference>
<dbReference type="InterPro" id="IPR036390">
    <property type="entry name" value="WH_DNA-bd_sf"/>
</dbReference>
<dbReference type="SUPFAM" id="SSF53850">
    <property type="entry name" value="Periplasmic binding protein-like II"/>
    <property type="match status" value="1"/>
</dbReference>